<dbReference type="PRINTS" id="PR00463">
    <property type="entry name" value="EP450I"/>
</dbReference>
<dbReference type="PRINTS" id="PR00385">
    <property type="entry name" value="P450"/>
</dbReference>
<dbReference type="InterPro" id="IPR001128">
    <property type="entry name" value="Cyt_P450"/>
</dbReference>
<dbReference type="Gene3D" id="1.10.630.10">
    <property type="entry name" value="Cytochrome P450"/>
    <property type="match status" value="1"/>
</dbReference>
<evidence type="ECO:0000256" key="6">
    <source>
        <dbReference type="SAM" id="SignalP"/>
    </source>
</evidence>
<dbReference type="Pfam" id="PF00067">
    <property type="entry name" value="p450"/>
    <property type="match status" value="1"/>
</dbReference>
<dbReference type="PROSITE" id="PS00086">
    <property type="entry name" value="CYTOCHROME_P450"/>
    <property type="match status" value="1"/>
</dbReference>
<gene>
    <name evidence="7" type="ORF">C2G38_2137428</name>
</gene>
<evidence type="ECO:0000256" key="2">
    <source>
        <dbReference type="ARBA" id="ARBA00023002"/>
    </source>
</evidence>
<dbReference type="InterPro" id="IPR002401">
    <property type="entry name" value="Cyt_P450_E_grp-I"/>
</dbReference>
<keyword evidence="3 4" id="KW-0408">Iron</keyword>
<comment type="cofactor">
    <cofactor evidence="4">
        <name>heme</name>
        <dbReference type="ChEBI" id="CHEBI:30413"/>
    </cofactor>
</comment>
<dbReference type="PANTHER" id="PTHR46300">
    <property type="entry name" value="P450, PUTATIVE (EUROFUNG)-RELATED-RELATED"/>
    <property type="match status" value="1"/>
</dbReference>
<evidence type="ECO:0000256" key="4">
    <source>
        <dbReference type="PIRSR" id="PIRSR602401-1"/>
    </source>
</evidence>
<keyword evidence="8" id="KW-1185">Reference proteome</keyword>
<organism evidence="7 8">
    <name type="scientific">Gigaspora rosea</name>
    <dbReference type="NCBI Taxonomy" id="44941"/>
    <lineage>
        <taxon>Eukaryota</taxon>
        <taxon>Fungi</taxon>
        <taxon>Fungi incertae sedis</taxon>
        <taxon>Mucoromycota</taxon>
        <taxon>Glomeromycotina</taxon>
        <taxon>Glomeromycetes</taxon>
        <taxon>Diversisporales</taxon>
        <taxon>Gigasporaceae</taxon>
        <taxon>Gigaspora</taxon>
    </lineage>
</organism>
<dbReference type="InterPro" id="IPR050364">
    <property type="entry name" value="Cytochrome_P450_fung"/>
</dbReference>
<reference evidence="7 8" key="1">
    <citation type="submission" date="2018-06" db="EMBL/GenBank/DDBJ databases">
        <title>Comparative genomics reveals the genomic features of Rhizophagus irregularis, R. cerebriforme, R. diaphanum and Gigaspora rosea, and their symbiotic lifestyle signature.</title>
        <authorList>
            <person name="Morin E."/>
            <person name="San Clemente H."/>
            <person name="Chen E.C.H."/>
            <person name="De La Providencia I."/>
            <person name="Hainaut M."/>
            <person name="Kuo A."/>
            <person name="Kohler A."/>
            <person name="Murat C."/>
            <person name="Tang N."/>
            <person name="Roy S."/>
            <person name="Loubradou J."/>
            <person name="Henrissat B."/>
            <person name="Grigoriev I.V."/>
            <person name="Corradi N."/>
            <person name="Roux C."/>
            <person name="Martin F.M."/>
        </authorList>
    </citation>
    <scope>NUCLEOTIDE SEQUENCE [LARGE SCALE GENOMIC DNA]</scope>
    <source>
        <strain evidence="7 8">DAOM 194757</strain>
    </source>
</reference>
<dbReference type="OrthoDB" id="1055148at2759"/>
<keyword evidence="1 4" id="KW-0479">Metal-binding</keyword>
<keyword evidence="5" id="KW-0503">Monooxygenase</keyword>
<feature type="chain" id="PRO_5017248241" evidence="6">
    <location>
        <begin position="19"/>
        <end position="505"/>
    </location>
</feature>
<keyword evidence="6" id="KW-0732">Signal</keyword>
<dbReference type="Proteomes" id="UP000266673">
    <property type="component" value="Unassembled WGS sequence"/>
</dbReference>
<dbReference type="InterPro" id="IPR017972">
    <property type="entry name" value="Cyt_P450_CS"/>
</dbReference>
<proteinExistence type="inferred from homology"/>
<dbReference type="AlphaFoldDB" id="A0A397W3U0"/>
<dbReference type="InterPro" id="IPR036396">
    <property type="entry name" value="Cyt_P450_sf"/>
</dbReference>
<protein>
    <submittedName>
        <fullName evidence="7">Cytochrome P450</fullName>
    </submittedName>
</protein>
<sequence>MIFFYLVLACLVLYYIIKKPSTPRGLKKLPSPAGGIFYFGHYWQVGPKPHKKFTEWAKILGDIYSIQMGQQCWIILTGDKVIGDLLQKRGGKYSSRPPSYYLHQILTRNRAFIRGPYNERYKMILPIMLEILSSKAVNENSKLIDSQFRILMQNLYRASKDSLYPKHYFQLASLNVITMICFAKSIKDIEDPFYKEFEIFVKGRLEIIKSTNNLPEFFPILKWFPNNKLYRRVIEERRKIETIYGKLIEEVKNDKEEKPCFVRRLFHKEDEGFLDELDIVYLIDNIFSAGTDTVASSLTWIAAALANNPQVQYKAHQELDQVIGHSRLPNVSDELNLPYICAIIKESQRYCGPVYVGVPHYIEEDDEYNGYHIPANSVVLLNHYGIHMDEKRYENPKEFKPERFFGIKERSAILASGNYQNRDHFGFGAGRRLCAGIHMAELELFLGISRLLWCFKIENASPLGKDGKPMPIDLEKVHSAIIVWPEEYHIRFIKRHDDVEKVLFG</sequence>
<dbReference type="GO" id="GO:0020037">
    <property type="term" value="F:heme binding"/>
    <property type="evidence" value="ECO:0007669"/>
    <property type="project" value="InterPro"/>
</dbReference>
<feature type="signal peptide" evidence="6">
    <location>
        <begin position="1"/>
        <end position="18"/>
    </location>
</feature>
<accession>A0A397W3U0</accession>
<dbReference type="GO" id="GO:0004497">
    <property type="term" value="F:monooxygenase activity"/>
    <property type="evidence" value="ECO:0007669"/>
    <property type="project" value="UniProtKB-KW"/>
</dbReference>
<comment type="caution">
    <text evidence="7">The sequence shown here is derived from an EMBL/GenBank/DDBJ whole genome shotgun (WGS) entry which is preliminary data.</text>
</comment>
<evidence type="ECO:0000256" key="3">
    <source>
        <dbReference type="ARBA" id="ARBA00023004"/>
    </source>
</evidence>
<evidence type="ECO:0000256" key="1">
    <source>
        <dbReference type="ARBA" id="ARBA00022723"/>
    </source>
</evidence>
<evidence type="ECO:0000313" key="8">
    <source>
        <dbReference type="Proteomes" id="UP000266673"/>
    </source>
</evidence>
<keyword evidence="2 5" id="KW-0560">Oxidoreductase</keyword>
<evidence type="ECO:0000313" key="7">
    <source>
        <dbReference type="EMBL" id="RIB28237.1"/>
    </source>
</evidence>
<name>A0A397W3U0_9GLOM</name>
<feature type="binding site" description="axial binding residue" evidence="4">
    <location>
        <position position="434"/>
    </location>
    <ligand>
        <name>heme</name>
        <dbReference type="ChEBI" id="CHEBI:30413"/>
    </ligand>
    <ligandPart>
        <name>Fe</name>
        <dbReference type="ChEBI" id="CHEBI:18248"/>
    </ligandPart>
</feature>
<comment type="similarity">
    <text evidence="5">Belongs to the cytochrome P450 family.</text>
</comment>
<dbReference type="PANTHER" id="PTHR46300:SF11">
    <property type="entry name" value="OXIDOREDUCTASE, PUTATIVE-RELATED"/>
    <property type="match status" value="1"/>
</dbReference>
<dbReference type="STRING" id="44941.A0A397W3U0"/>
<dbReference type="SUPFAM" id="SSF48264">
    <property type="entry name" value="Cytochrome P450"/>
    <property type="match status" value="1"/>
</dbReference>
<dbReference type="GO" id="GO:0005506">
    <property type="term" value="F:iron ion binding"/>
    <property type="evidence" value="ECO:0007669"/>
    <property type="project" value="InterPro"/>
</dbReference>
<keyword evidence="4 5" id="KW-0349">Heme</keyword>
<dbReference type="EMBL" id="QKWP01000072">
    <property type="protein sequence ID" value="RIB28237.1"/>
    <property type="molecule type" value="Genomic_DNA"/>
</dbReference>
<dbReference type="GO" id="GO:0016705">
    <property type="term" value="F:oxidoreductase activity, acting on paired donors, with incorporation or reduction of molecular oxygen"/>
    <property type="evidence" value="ECO:0007669"/>
    <property type="project" value="InterPro"/>
</dbReference>
<evidence type="ECO:0000256" key="5">
    <source>
        <dbReference type="RuleBase" id="RU000461"/>
    </source>
</evidence>